<dbReference type="Pfam" id="PF00397">
    <property type="entry name" value="WW"/>
    <property type="match status" value="1"/>
</dbReference>
<dbReference type="AlphaFoldDB" id="A4RVE0"/>
<dbReference type="PROSITE" id="PS50020">
    <property type="entry name" value="WW_DOMAIN_2"/>
    <property type="match status" value="2"/>
</dbReference>
<sequence length="154" mass="17468">MVSRVRLALCACVALAAAAIARAVDTHVFYYNDVTRESRWDDPESLATHLDDTGRPYWVDADTGESTYDSPKHSAWHAVVSEDDASAGRVYYIHKETQETTWEKPEELAWRRIEQEVDAHDKWQREQAQGEKDVGEDVEIDGDTIDVGEDEIEG</sequence>
<proteinExistence type="predicted"/>
<dbReference type="EMBL" id="CP000584">
    <property type="protein sequence ID" value="ABO95699.1"/>
    <property type="molecule type" value="Genomic_DNA"/>
</dbReference>
<protein>
    <recommendedName>
        <fullName evidence="2">WW domain-containing protein</fullName>
    </recommendedName>
</protein>
<evidence type="ECO:0000256" key="1">
    <source>
        <dbReference type="SAM" id="SignalP"/>
    </source>
</evidence>
<dbReference type="GO" id="GO:0003723">
    <property type="term" value="F:RNA binding"/>
    <property type="evidence" value="ECO:0007669"/>
    <property type="project" value="TreeGrafter"/>
</dbReference>
<dbReference type="Gramene" id="ABO95699">
    <property type="protein sequence ID" value="ABO95699"/>
    <property type="gene ID" value="OSTLU_30942"/>
</dbReference>
<dbReference type="GO" id="GO:0045292">
    <property type="term" value="P:mRNA cis splicing, via spliceosome"/>
    <property type="evidence" value="ECO:0007669"/>
    <property type="project" value="InterPro"/>
</dbReference>
<dbReference type="GO" id="GO:0005685">
    <property type="term" value="C:U1 snRNP"/>
    <property type="evidence" value="ECO:0007669"/>
    <property type="project" value="TreeGrafter"/>
</dbReference>
<dbReference type="HOGENOM" id="CLU_1707248_0_0_1"/>
<dbReference type="SUPFAM" id="SSF51045">
    <property type="entry name" value="WW domain"/>
    <property type="match status" value="2"/>
</dbReference>
<feature type="domain" description="WW" evidence="2">
    <location>
        <begin position="70"/>
        <end position="107"/>
    </location>
</feature>
<organism evidence="3 4">
    <name type="scientific">Ostreococcus lucimarinus (strain CCE9901)</name>
    <dbReference type="NCBI Taxonomy" id="436017"/>
    <lineage>
        <taxon>Eukaryota</taxon>
        <taxon>Viridiplantae</taxon>
        <taxon>Chlorophyta</taxon>
        <taxon>Mamiellophyceae</taxon>
        <taxon>Mamiellales</taxon>
        <taxon>Bathycoccaceae</taxon>
        <taxon>Ostreococcus</taxon>
    </lineage>
</organism>
<dbReference type="GO" id="GO:0071004">
    <property type="term" value="C:U2-type prespliceosome"/>
    <property type="evidence" value="ECO:0007669"/>
    <property type="project" value="TreeGrafter"/>
</dbReference>
<keyword evidence="4" id="KW-1185">Reference proteome</keyword>
<dbReference type="PANTHER" id="PTHR11864:SF0">
    <property type="entry name" value="PRP40 PRE-MRNA PROCESSING FACTOR 40 HOMOLOG A (YEAST)"/>
    <property type="match status" value="1"/>
</dbReference>
<dbReference type="Gene3D" id="2.20.70.10">
    <property type="match status" value="2"/>
</dbReference>
<evidence type="ECO:0000313" key="3">
    <source>
        <dbReference type="EMBL" id="ABO95699.1"/>
    </source>
</evidence>
<feature type="chain" id="PRO_5002672915" description="WW domain-containing protein" evidence="1">
    <location>
        <begin position="24"/>
        <end position="154"/>
    </location>
</feature>
<name>A4RVE0_OSTLU</name>
<dbReference type="OrthoDB" id="187617at2759"/>
<accession>A4RVE0</accession>
<feature type="domain" description="WW" evidence="2">
    <location>
        <begin position="29"/>
        <end position="45"/>
    </location>
</feature>
<dbReference type="GeneID" id="5001196"/>
<dbReference type="InterPro" id="IPR036020">
    <property type="entry name" value="WW_dom_sf"/>
</dbReference>
<reference evidence="3 4" key="1">
    <citation type="journal article" date="2007" name="Proc. Natl. Acad. Sci. U.S.A.">
        <title>The tiny eukaryote Ostreococcus provides genomic insights into the paradox of plankton speciation.</title>
        <authorList>
            <person name="Palenik B."/>
            <person name="Grimwood J."/>
            <person name="Aerts A."/>
            <person name="Rouze P."/>
            <person name="Salamov A."/>
            <person name="Putnam N."/>
            <person name="Dupont C."/>
            <person name="Jorgensen R."/>
            <person name="Derelle E."/>
            <person name="Rombauts S."/>
            <person name="Zhou K."/>
            <person name="Otillar R."/>
            <person name="Merchant S.S."/>
            <person name="Podell S."/>
            <person name="Gaasterland T."/>
            <person name="Napoli C."/>
            <person name="Gendler K."/>
            <person name="Manuell A."/>
            <person name="Tai V."/>
            <person name="Vallon O."/>
            <person name="Piganeau G."/>
            <person name="Jancek S."/>
            <person name="Heijde M."/>
            <person name="Jabbari K."/>
            <person name="Bowler C."/>
            <person name="Lohr M."/>
            <person name="Robbens S."/>
            <person name="Werner G."/>
            <person name="Dubchak I."/>
            <person name="Pazour G.J."/>
            <person name="Ren Q."/>
            <person name="Paulsen I."/>
            <person name="Delwiche C."/>
            <person name="Schmutz J."/>
            <person name="Rokhsar D."/>
            <person name="Van de Peer Y."/>
            <person name="Moreau H."/>
            <person name="Grigoriev I.V."/>
        </authorList>
    </citation>
    <scope>NUCLEOTIDE SEQUENCE [LARGE SCALE GENOMIC DNA]</scope>
    <source>
        <strain evidence="3 4">CCE9901</strain>
    </source>
</reference>
<dbReference type="SMART" id="SM00456">
    <property type="entry name" value="WW"/>
    <property type="match status" value="3"/>
</dbReference>
<evidence type="ECO:0000259" key="2">
    <source>
        <dbReference type="PROSITE" id="PS50020"/>
    </source>
</evidence>
<evidence type="ECO:0000313" key="4">
    <source>
        <dbReference type="Proteomes" id="UP000001568"/>
    </source>
</evidence>
<dbReference type="PANTHER" id="PTHR11864">
    <property type="entry name" value="PRE-MRNA-PROCESSING PROTEIN PRP40"/>
    <property type="match status" value="1"/>
</dbReference>
<dbReference type="CDD" id="cd00201">
    <property type="entry name" value="WW"/>
    <property type="match status" value="1"/>
</dbReference>
<dbReference type="InterPro" id="IPR039726">
    <property type="entry name" value="Prp40-like"/>
</dbReference>
<dbReference type="InterPro" id="IPR001202">
    <property type="entry name" value="WW_dom"/>
</dbReference>
<dbReference type="RefSeq" id="XP_001417406.1">
    <property type="nucleotide sequence ID" value="XM_001417369.1"/>
</dbReference>
<dbReference type="Proteomes" id="UP000001568">
    <property type="component" value="Chromosome 4"/>
</dbReference>
<feature type="signal peptide" evidence="1">
    <location>
        <begin position="1"/>
        <end position="23"/>
    </location>
</feature>
<keyword evidence="1" id="KW-0732">Signal</keyword>
<gene>
    <name evidence="3" type="ORF">OSTLU_30942</name>
</gene>
<dbReference type="KEGG" id="olu:OSTLU_30942"/>